<proteinExistence type="predicted"/>
<dbReference type="EMBL" id="KB742659">
    <property type="protein sequence ID" value="EOB05863.1"/>
    <property type="molecule type" value="Genomic_DNA"/>
</dbReference>
<accession>R0LZK3</accession>
<evidence type="ECO:0000313" key="2">
    <source>
        <dbReference type="EMBL" id="EOB05863.1"/>
    </source>
</evidence>
<dbReference type="AlphaFoldDB" id="R0LZK3"/>
<dbReference type="Proteomes" id="UP000296049">
    <property type="component" value="Unassembled WGS sequence"/>
</dbReference>
<feature type="non-terminal residue" evidence="2">
    <location>
        <position position="1"/>
    </location>
</feature>
<protein>
    <submittedName>
        <fullName evidence="2">Uncharacterized protein</fullName>
    </submittedName>
</protein>
<feature type="non-terminal residue" evidence="2">
    <location>
        <position position="35"/>
    </location>
</feature>
<feature type="transmembrane region" description="Helical" evidence="1">
    <location>
        <begin position="15"/>
        <end position="34"/>
    </location>
</feature>
<keyword evidence="1" id="KW-0812">Transmembrane</keyword>
<evidence type="ECO:0000256" key="1">
    <source>
        <dbReference type="SAM" id="Phobius"/>
    </source>
</evidence>
<keyword evidence="1" id="KW-1133">Transmembrane helix</keyword>
<evidence type="ECO:0000313" key="3">
    <source>
        <dbReference type="Proteomes" id="UP000296049"/>
    </source>
</evidence>
<keyword evidence="1" id="KW-0472">Membrane</keyword>
<dbReference type="HOGENOM" id="CLU_3370791_0_0_1"/>
<keyword evidence="3" id="KW-1185">Reference proteome</keyword>
<sequence length="35" mass="4284">YNWLFSVIGTTVCQFWFNINSLIQFFMSKILVLYF</sequence>
<organism evidence="2 3">
    <name type="scientific">Anas platyrhynchos</name>
    <name type="common">Mallard</name>
    <name type="synonym">Anas boschas</name>
    <dbReference type="NCBI Taxonomy" id="8839"/>
    <lineage>
        <taxon>Eukaryota</taxon>
        <taxon>Metazoa</taxon>
        <taxon>Chordata</taxon>
        <taxon>Craniata</taxon>
        <taxon>Vertebrata</taxon>
        <taxon>Euteleostomi</taxon>
        <taxon>Archelosauria</taxon>
        <taxon>Archosauria</taxon>
        <taxon>Dinosauria</taxon>
        <taxon>Saurischia</taxon>
        <taxon>Theropoda</taxon>
        <taxon>Coelurosauria</taxon>
        <taxon>Aves</taxon>
        <taxon>Neognathae</taxon>
        <taxon>Galloanserae</taxon>
        <taxon>Anseriformes</taxon>
        <taxon>Anatidae</taxon>
        <taxon>Anatinae</taxon>
        <taxon>Anas</taxon>
    </lineage>
</organism>
<name>R0LZK3_ANAPL</name>
<reference evidence="3" key="1">
    <citation type="journal article" date="2013" name="Nat. Genet.">
        <title>The duck genome and transcriptome provide insight into an avian influenza virus reservoir species.</title>
        <authorList>
            <person name="Huang Y."/>
            <person name="Li Y."/>
            <person name="Burt D.W."/>
            <person name="Chen H."/>
            <person name="Zhang Y."/>
            <person name="Qian W."/>
            <person name="Kim H."/>
            <person name="Gan S."/>
            <person name="Zhao Y."/>
            <person name="Li J."/>
            <person name="Yi K."/>
            <person name="Feng H."/>
            <person name="Zhu P."/>
            <person name="Li B."/>
            <person name="Liu Q."/>
            <person name="Fairley S."/>
            <person name="Magor K.E."/>
            <person name="Du Z."/>
            <person name="Hu X."/>
            <person name="Goodman L."/>
            <person name="Tafer H."/>
            <person name="Vignal A."/>
            <person name="Lee T."/>
            <person name="Kim K.W."/>
            <person name="Sheng Z."/>
            <person name="An Y."/>
            <person name="Searle S."/>
            <person name="Herrero J."/>
            <person name="Groenen M.A."/>
            <person name="Crooijmans R.P."/>
            <person name="Faraut T."/>
            <person name="Cai Q."/>
            <person name="Webster R.G."/>
            <person name="Aldridge J.R."/>
            <person name="Warren W.C."/>
            <person name="Bartschat S."/>
            <person name="Kehr S."/>
            <person name="Marz M."/>
            <person name="Stadler P.F."/>
            <person name="Smith J."/>
            <person name="Kraus R.H."/>
            <person name="Zhao Y."/>
            <person name="Ren L."/>
            <person name="Fei J."/>
            <person name="Morisson M."/>
            <person name="Kaiser P."/>
            <person name="Griffin D.K."/>
            <person name="Rao M."/>
            <person name="Pitel F."/>
            <person name="Wang J."/>
            <person name="Li N."/>
        </authorList>
    </citation>
    <scope>NUCLEOTIDE SEQUENCE [LARGE SCALE GENOMIC DNA]</scope>
</reference>
<gene>
    <name evidence="2" type="ORF">Anapl_01207</name>
</gene>